<name>A0ABS9YZ40_9MYCO</name>
<sequence>MATLGRPSHATEQRERVLAGAAQIFSRQGYRATSMAEIAAEVGLSKPTLYHYFRNKEELLVRLYEDVMNESLVNVRRIENTVSDPLDALREFIVYRVRYTCENQAIHKVFFEEEEELPPGLIDSVLEMRKQFEDVMKRLVGRHLERTGRSLIVSKTVYVNTCLGAANWVYKWYDPAGPLKPEELGRDVARVLLLPLSG</sequence>
<evidence type="ECO:0000313" key="8">
    <source>
        <dbReference type="Proteomes" id="UP001139068"/>
    </source>
</evidence>
<keyword evidence="2" id="KW-0805">Transcription regulation</keyword>
<dbReference type="SUPFAM" id="SSF48498">
    <property type="entry name" value="Tetracyclin repressor-like, C-terminal domain"/>
    <property type="match status" value="1"/>
</dbReference>
<evidence type="ECO:0000256" key="4">
    <source>
        <dbReference type="ARBA" id="ARBA00023163"/>
    </source>
</evidence>
<evidence type="ECO:0000256" key="5">
    <source>
        <dbReference type="PROSITE-ProRule" id="PRU00335"/>
    </source>
</evidence>
<protein>
    <submittedName>
        <fullName evidence="7">TetR/AcrR family transcriptional regulator</fullName>
    </submittedName>
</protein>
<evidence type="ECO:0000256" key="3">
    <source>
        <dbReference type="ARBA" id="ARBA00023125"/>
    </source>
</evidence>
<gene>
    <name evidence="7" type="ORF">K9U37_17070</name>
</gene>
<dbReference type="PROSITE" id="PS01081">
    <property type="entry name" value="HTH_TETR_1"/>
    <property type="match status" value="1"/>
</dbReference>
<comment type="caution">
    <text evidence="7">The sequence shown here is derived from an EMBL/GenBank/DDBJ whole genome shotgun (WGS) entry which is preliminary data.</text>
</comment>
<feature type="domain" description="HTH tetR-type" evidence="6">
    <location>
        <begin position="11"/>
        <end position="71"/>
    </location>
</feature>
<dbReference type="PANTHER" id="PTHR30055:SF175">
    <property type="entry name" value="HTH-TYPE TRANSCRIPTIONAL REPRESSOR KSTR2"/>
    <property type="match status" value="1"/>
</dbReference>
<evidence type="ECO:0000256" key="2">
    <source>
        <dbReference type="ARBA" id="ARBA00023015"/>
    </source>
</evidence>
<dbReference type="PRINTS" id="PR00455">
    <property type="entry name" value="HTHTETR"/>
</dbReference>
<dbReference type="SUPFAM" id="SSF46689">
    <property type="entry name" value="Homeodomain-like"/>
    <property type="match status" value="1"/>
</dbReference>
<evidence type="ECO:0000313" key="7">
    <source>
        <dbReference type="EMBL" id="MCI4676499.1"/>
    </source>
</evidence>
<dbReference type="Pfam" id="PF17932">
    <property type="entry name" value="TetR_C_24"/>
    <property type="match status" value="1"/>
</dbReference>
<keyword evidence="4" id="KW-0804">Transcription</keyword>
<proteinExistence type="predicted"/>
<dbReference type="PANTHER" id="PTHR30055">
    <property type="entry name" value="HTH-TYPE TRANSCRIPTIONAL REGULATOR RUTR"/>
    <property type="match status" value="1"/>
</dbReference>
<keyword evidence="1" id="KW-0678">Repressor</keyword>
<dbReference type="Proteomes" id="UP001139068">
    <property type="component" value="Unassembled WGS sequence"/>
</dbReference>
<organism evidence="7 8">
    <name type="scientific">Candidatus Mycolicibacterium alkanivorans</name>
    <dbReference type="NCBI Taxonomy" id="2954114"/>
    <lineage>
        <taxon>Bacteria</taxon>
        <taxon>Bacillati</taxon>
        <taxon>Actinomycetota</taxon>
        <taxon>Actinomycetes</taxon>
        <taxon>Mycobacteriales</taxon>
        <taxon>Mycobacteriaceae</taxon>
        <taxon>Mycolicibacterium</taxon>
    </lineage>
</organism>
<accession>A0ABS9YZ40</accession>
<dbReference type="InterPro" id="IPR036271">
    <property type="entry name" value="Tet_transcr_reg_TetR-rel_C_sf"/>
</dbReference>
<dbReference type="EMBL" id="JAIVFL010000001">
    <property type="protein sequence ID" value="MCI4676499.1"/>
    <property type="molecule type" value="Genomic_DNA"/>
</dbReference>
<evidence type="ECO:0000256" key="1">
    <source>
        <dbReference type="ARBA" id="ARBA00022491"/>
    </source>
</evidence>
<dbReference type="RefSeq" id="WP_243072685.1">
    <property type="nucleotide sequence ID" value="NZ_JAIVFL010000001.1"/>
</dbReference>
<keyword evidence="3 5" id="KW-0238">DNA-binding</keyword>
<dbReference type="Gene3D" id="1.10.357.10">
    <property type="entry name" value="Tetracycline Repressor, domain 2"/>
    <property type="match status" value="1"/>
</dbReference>
<dbReference type="InterPro" id="IPR041490">
    <property type="entry name" value="KstR2_TetR_C"/>
</dbReference>
<keyword evidence="8" id="KW-1185">Reference proteome</keyword>
<dbReference type="PROSITE" id="PS50977">
    <property type="entry name" value="HTH_TETR_2"/>
    <property type="match status" value="1"/>
</dbReference>
<dbReference type="Gene3D" id="1.10.10.60">
    <property type="entry name" value="Homeodomain-like"/>
    <property type="match status" value="1"/>
</dbReference>
<dbReference type="InterPro" id="IPR001647">
    <property type="entry name" value="HTH_TetR"/>
</dbReference>
<dbReference type="InterPro" id="IPR023772">
    <property type="entry name" value="DNA-bd_HTH_TetR-type_CS"/>
</dbReference>
<dbReference type="Pfam" id="PF00440">
    <property type="entry name" value="TetR_N"/>
    <property type="match status" value="1"/>
</dbReference>
<evidence type="ECO:0000259" key="6">
    <source>
        <dbReference type="PROSITE" id="PS50977"/>
    </source>
</evidence>
<dbReference type="InterPro" id="IPR009057">
    <property type="entry name" value="Homeodomain-like_sf"/>
</dbReference>
<dbReference type="InterPro" id="IPR050109">
    <property type="entry name" value="HTH-type_TetR-like_transc_reg"/>
</dbReference>
<feature type="DNA-binding region" description="H-T-H motif" evidence="5">
    <location>
        <begin position="34"/>
        <end position="53"/>
    </location>
</feature>
<reference evidence="7" key="1">
    <citation type="journal article" date="2022" name="ISME J.">
        <title>Identification of active gaseous-alkane degraders at natural gas seeps.</title>
        <authorList>
            <person name="Farhan Ul Haque M."/>
            <person name="Hernandez M."/>
            <person name="Crombie A.T."/>
            <person name="Murrell J.C."/>
        </authorList>
    </citation>
    <scope>NUCLEOTIDE SEQUENCE</scope>
    <source>
        <strain evidence="7">ANDR5</strain>
    </source>
</reference>